<protein>
    <submittedName>
        <fullName evidence="1">Uncharacterized protein</fullName>
    </submittedName>
</protein>
<reference evidence="1 2" key="1">
    <citation type="submission" date="2024-02" db="EMBL/GenBank/DDBJ databases">
        <title>A draft genome for the cacao thread blight pathogen Marasmius crinis-equi.</title>
        <authorList>
            <person name="Cohen S.P."/>
            <person name="Baruah I.K."/>
            <person name="Amoako-Attah I."/>
            <person name="Bukari Y."/>
            <person name="Meinhardt L.W."/>
            <person name="Bailey B.A."/>
        </authorList>
    </citation>
    <scope>NUCLEOTIDE SEQUENCE [LARGE SCALE GENOMIC DNA]</scope>
    <source>
        <strain evidence="1 2">GH-76</strain>
    </source>
</reference>
<gene>
    <name evidence="1" type="ORF">V5O48_013519</name>
</gene>
<accession>A0ABR3F081</accession>
<evidence type="ECO:0000313" key="2">
    <source>
        <dbReference type="Proteomes" id="UP001465976"/>
    </source>
</evidence>
<keyword evidence="2" id="KW-1185">Reference proteome</keyword>
<comment type="caution">
    <text evidence="1">The sequence shown here is derived from an EMBL/GenBank/DDBJ whole genome shotgun (WGS) entry which is preliminary data.</text>
</comment>
<proteinExistence type="predicted"/>
<sequence length="424" mass="47779">MLLLLTNQLQIQMDCYYDETLWMDTLRGVFCRGPKGPYWVGVGALGFEDLPSDAELVKEDTLLRYLISRNQDRVVVNGLSLEWNGGTSQLEVNQPTVISTLTDTILAVGSGVWNEEEESCLGEREELVNGATRFSLLHNGRRLELESDWEESWRGWLAQASNIFHAHGISLEGDMREYKLVLPELLTGTLSNSEAQQRRRKESPPIYLFIPPLSASTFWSFDPDGQNPITTDLCHHLGLPISLELRCGTYCWRTETYKALQTYQIARGFDPNTNEFARHNRYCIYKIVEQPFSSRFEEIESSEPTKTSLHPEDISLGALSGDVQLKGETPLIYSTTKATAHGLVLKKGARYSPDCPDHNQPSTPHSDFTDFVWVDTTEIDCTLPRDLISVSPTRDSEIVPAEAGTKDAIPPKLNAWSRFLPAFS</sequence>
<evidence type="ECO:0000313" key="1">
    <source>
        <dbReference type="EMBL" id="KAL0568463.1"/>
    </source>
</evidence>
<organism evidence="1 2">
    <name type="scientific">Marasmius crinis-equi</name>
    <dbReference type="NCBI Taxonomy" id="585013"/>
    <lineage>
        <taxon>Eukaryota</taxon>
        <taxon>Fungi</taxon>
        <taxon>Dikarya</taxon>
        <taxon>Basidiomycota</taxon>
        <taxon>Agaricomycotina</taxon>
        <taxon>Agaricomycetes</taxon>
        <taxon>Agaricomycetidae</taxon>
        <taxon>Agaricales</taxon>
        <taxon>Marasmiineae</taxon>
        <taxon>Marasmiaceae</taxon>
        <taxon>Marasmius</taxon>
    </lineage>
</organism>
<name>A0ABR3F081_9AGAR</name>
<dbReference type="EMBL" id="JBAHYK010001332">
    <property type="protein sequence ID" value="KAL0568463.1"/>
    <property type="molecule type" value="Genomic_DNA"/>
</dbReference>
<dbReference type="Proteomes" id="UP001465976">
    <property type="component" value="Unassembled WGS sequence"/>
</dbReference>